<gene>
    <name evidence="2" type="ORF">NDU88_006766</name>
</gene>
<dbReference type="GO" id="GO:0034457">
    <property type="term" value="C:Mpp10 complex"/>
    <property type="evidence" value="ECO:0007669"/>
    <property type="project" value="InterPro"/>
</dbReference>
<dbReference type="AlphaFoldDB" id="A0AAV7N3C8"/>
<accession>A0AAV7N3C8</accession>
<evidence type="ECO:0000256" key="1">
    <source>
        <dbReference type="SAM" id="MobiDB-lite"/>
    </source>
</evidence>
<dbReference type="Proteomes" id="UP001066276">
    <property type="component" value="Chromosome 9"/>
</dbReference>
<evidence type="ECO:0000313" key="3">
    <source>
        <dbReference type="Proteomes" id="UP001066276"/>
    </source>
</evidence>
<feature type="compositionally biased region" description="Acidic residues" evidence="1">
    <location>
        <begin position="8"/>
        <end position="60"/>
    </location>
</feature>
<reference evidence="2" key="1">
    <citation type="journal article" date="2022" name="bioRxiv">
        <title>Sequencing and chromosome-scale assembly of the giantPleurodeles waltlgenome.</title>
        <authorList>
            <person name="Brown T."/>
            <person name="Elewa A."/>
            <person name="Iarovenko S."/>
            <person name="Subramanian E."/>
            <person name="Araus A.J."/>
            <person name="Petzold A."/>
            <person name="Susuki M."/>
            <person name="Suzuki K.-i.T."/>
            <person name="Hayashi T."/>
            <person name="Toyoda A."/>
            <person name="Oliveira C."/>
            <person name="Osipova E."/>
            <person name="Leigh N.D."/>
            <person name="Simon A."/>
            <person name="Yun M.H."/>
        </authorList>
    </citation>
    <scope>NUCLEOTIDE SEQUENCE</scope>
    <source>
        <strain evidence="2">20211129_DDA</strain>
        <tissue evidence="2">Liver</tissue>
    </source>
</reference>
<dbReference type="EMBL" id="JANPWB010000013">
    <property type="protein sequence ID" value="KAJ1109405.1"/>
    <property type="molecule type" value="Genomic_DNA"/>
</dbReference>
<comment type="caution">
    <text evidence="2">The sequence shown here is derived from an EMBL/GenBank/DDBJ whole genome shotgun (WGS) entry which is preliminary data.</text>
</comment>
<dbReference type="Pfam" id="PF04006">
    <property type="entry name" value="Mpp10"/>
    <property type="match status" value="1"/>
</dbReference>
<evidence type="ECO:0000313" key="2">
    <source>
        <dbReference type="EMBL" id="KAJ1109405.1"/>
    </source>
</evidence>
<feature type="compositionally biased region" description="Polar residues" evidence="1">
    <location>
        <begin position="130"/>
        <end position="141"/>
    </location>
</feature>
<feature type="region of interest" description="Disordered" evidence="1">
    <location>
        <begin position="1"/>
        <end position="141"/>
    </location>
</feature>
<dbReference type="GO" id="GO:0005732">
    <property type="term" value="C:sno(s)RNA-containing ribonucleoprotein complex"/>
    <property type="evidence" value="ECO:0007669"/>
    <property type="project" value="InterPro"/>
</dbReference>
<organism evidence="2 3">
    <name type="scientific">Pleurodeles waltl</name>
    <name type="common">Iberian ribbed newt</name>
    <dbReference type="NCBI Taxonomy" id="8319"/>
    <lineage>
        <taxon>Eukaryota</taxon>
        <taxon>Metazoa</taxon>
        <taxon>Chordata</taxon>
        <taxon>Craniata</taxon>
        <taxon>Vertebrata</taxon>
        <taxon>Euteleostomi</taxon>
        <taxon>Amphibia</taxon>
        <taxon>Batrachia</taxon>
        <taxon>Caudata</taxon>
        <taxon>Salamandroidea</taxon>
        <taxon>Salamandridae</taxon>
        <taxon>Pleurodelinae</taxon>
        <taxon>Pleurodeles</taxon>
    </lineage>
</organism>
<protein>
    <submittedName>
        <fullName evidence="2">Uncharacterized protein</fullName>
    </submittedName>
</protein>
<proteinExistence type="predicted"/>
<keyword evidence="3" id="KW-1185">Reference proteome</keyword>
<dbReference type="InterPro" id="IPR012173">
    <property type="entry name" value="Mpp10"/>
</dbReference>
<dbReference type="GO" id="GO:0006364">
    <property type="term" value="P:rRNA processing"/>
    <property type="evidence" value="ECO:0007669"/>
    <property type="project" value="InterPro"/>
</dbReference>
<sequence>MSSWIDSFDPDDQQNDNVEPDGDDNNQEADSEESVVDEEVDDDEDAETDEDDKSDEDDKYMEETKASKQAKQDFKKVTFHLSEDSEGEELGDIVGGKKHALPEPISSFEKRQEKMTEKIKDRDKDVLNEKSWQLSREVTAQ</sequence>
<feature type="compositionally biased region" description="Basic and acidic residues" evidence="1">
    <location>
        <begin position="61"/>
        <end position="76"/>
    </location>
</feature>
<name>A0AAV7N3C8_PLEWA</name>
<feature type="compositionally biased region" description="Basic and acidic residues" evidence="1">
    <location>
        <begin position="108"/>
        <end position="128"/>
    </location>
</feature>